<dbReference type="InterPro" id="IPR036397">
    <property type="entry name" value="RNaseH_sf"/>
</dbReference>
<dbReference type="Pfam" id="PF17921">
    <property type="entry name" value="Integrase_H2C2"/>
    <property type="match status" value="1"/>
</dbReference>
<dbReference type="Gene3D" id="3.30.420.10">
    <property type="entry name" value="Ribonuclease H-like superfamily/Ribonuclease H"/>
    <property type="match status" value="1"/>
</dbReference>
<accession>A0A6J1PGS0</accession>
<dbReference type="Gene3D" id="2.40.70.10">
    <property type="entry name" value="Acid Proteases"/>
    <property type="match status" value="1"/>
</dbReference>
<dbReference type="CDD" id="cd01644">
    <property type="entry name" value="RT_pepA17"/>
    <property type="match status" value="1"/>
</dbReference>
<protein>
    <submittedName>
        <fullName evidence="5">Uncharacterized protein LOC112452642</fullName>
    </submittedName>
</protein>
<evidence type="ECO:0000313" key="5">
    <source>
        <dbReference type="RefSeq" id="XP_024868729.1"/>
    </source>
</evidence>
<dbReference type="SUPFAM" id="SSF53098">
    <property type="entry name" value="Ribonuclease H-like"/>
    <property type="match status" value="1"/>
</dbReference>
<dbReference type="GO" id="GO:0042575">
    <property type="term" value="C:DNA polymerase complex"/>
    <property type="evidence" value="ECO:0007669"/>
    <property type="project" value="UniProtKB-ARBA"/>
</dbReference>
<keyword evidence="4" id="KW-1185">Reference proteome</keyword>
<name>A0A6J1PGS0_9HYME</name>
<dbReference type="InterPro" id="IPR001584">
    <property type="entry name" value="Integrase_cat-core"/>
</dbReference>
<dbReference type="Gene3D" id="1.10.340.70">
    <property type="match status" value="1"/>
</dbReference>
<dbReference type="OrthoDB" id="7554381at2759"/>
<dbReference type="RefSeq" id="XP_024868729.1">
    <property type="nucleotide sequence ID" value="XM_025012961.1"/>
</dbReference>
<feature type="domain" description="Peptidase A2" evidence="2">
    <location>
        <begin position="225"/>
        <end position="262"/>
    </location>
</feature>
<dbReference type="InterPro" id="IPR043502">
    <property type="entry name" value="DNA/RNA_pol_sf"/>
</dbReference>
<dbReference type="InterPro" id="IPR001995">
    <property type="entry name" value="Peptidase_A2_cat"/>
</dbReference>
<evidence type="ECO:0000256" key="1">
    <source>
        <dbReference type="ARBA" id="ARBA00022801"/>
    </source>
</evidence>
<dbReference type="InterPro" id="IPR008042">
    <property type="entry name" value="Retrotrans_Pao"/>
</dbReference>
<gene>
    <name evidence="5" type="primary">LOC112452642</name>
</gene>
<dbReference type="Proteomes" id="UP000504618">
    <property type="component" value="Unplaced"/>
</dbReference>
<dbReference type="GO" id="GO:0003676">
    <property type="term" value="F:nucleic acid binding"/>
    <property type="evidence" value="ECO:0007669"/>
    <property type="project" value="InterPro"/>
</dbReference>
<evidence type="ECO:0000259" key="2">
    <source>
        <dbReference type="PROSITE" id="PS50175"/>
    </source>
</evidence>
<dbReference type="PANTHER" id="PTHR47331">
    <property type="entry name" value="PHD-TYPE DOMAIN-CONTAINING PROTEIN"/>
    <property type="match status" value="1"/>
</dbReference>
<sequence length="1490" mass="166719">MKGDTADELSRISNAATAAVNAQESIGRPIESHGMDLFNHLVVELFDPRTRLEWESSICDSINPPDHTALTDFMTKRILTLNAAKPKPASKATETRSAKTHAAKRGFDPQCALCKGKHTLMTCNDFKAKPANERKSFVETNRLCYNCLGNHMIAKCQSSKTCLTCKSRHHTMLHEAQVPAPKPVEPTPAEVSALSAVRQDEDSKAVLLATARVMVADRLGDPHAVRALIDQGSEVSIISESLAQQLRLKRSYSAVSIFGIGGSKSGSTRGKVTVSITSITTGSTISAVAFVLPRLSLYQGSTTRRAPAWPHIQGLPLADPQFLDNDPVEILLGAEVCSIIFEDGIRKGGPEAPIAQKTVLGWILSGGCGATEGHRSSLQCTADHELVDLVRRFWEQETDVSAPAVLTPEEEECEEIFVRTHERTATGRYVVRLPFRKIPTSLAETRKPAERLLSTMERRCVQDSRFGELYRAFMQEYEDLQHMTEVSTTEDNTTGKCYLPHHGVFKEASSTTKLRVVFNGSQRTKSGESLNAHLHVGANLLPALADVISRWRRYRVALVSDIKQMYRQILVHPEDRGFQRILWRRKVTETLRELLLNTVTYGLACSPFLAIRSLIQLANDEKARHPQGAVALLEDRYVDDVQTGTDTIPGAIALQTELRELCMAGGFPLRKWSSNCEEALEGIPREHRLFQEPHSWQNESQTTLGLLWYPSEDSFAFAIHPRTITQYTKRHVLAETARLFDPLGWLAPVIIRAKILIQSAWLQQLDWDTPLPSADAHRWELLFKELPLLEGLRVNRWLGTGTENQHLEIHGFADASERGYAAVVYLRVSSDNLQAVHILAAKSKVAPVKQVTLARLELCAAASLSNLAKHYRTTLSLSTAPVFLWSDSKTTLQWIRGHSSRWKTFVANRVAHIQTQIPDAQWRHVPGRDNPADCASRGIAPSELLHHPLWWTGPAWLQEDPSHWPNEDSELPADQMPEQRVVVQAATEKSEVEPDMLLRFSSLHRLLRVTAWCSRWRHSVARTTLTLQPDEIDEALFLWLRVVQGLHYAAEVTAVAFNRTVPLRSSLVHLNPFLDDHGVLRVGGRLKHAPLPQDEKHPMIVPPSSWLTRLLIDSCHRRTLHGGVQLTLGLLRLRFWIPRGRAVVKQMLHRCVTCTRWRAATPQPPMGNLPRGRVTPARPFLRTGLDYAGPILIRTSRGRGHKAHKAFIAVFVCLSSKAVHLDVVSDYTTDAFLAAFRRFTARRGLCEEIYSDCGTNFVGADRVLQDMFRASSADGRHIAHSVTSEGVKWHFNPPAAPHFGGLWEAAVKSTKHHLRRVIGESTLTFEEMSTFLAQVEACLNSRPLQALSDDPDDISALTPGHFLIGAPLLAVPEPSLEETADGTLSRWQHIQKMRDHFWSRWSREYIHGMTARPKWHKTEDVPDVGALCLVRSENTPPSRWPLARIVRLHPGDDGVVRVATIRTATSELVRPLCKLVLLPRIKDQPPPTDA</sequence>
<dbReference type="PROSITE" id="PS50175">
    <property type="entry name" value="ASP_PROT_RETROV"/>
    <property type="match status" value="1"/>
</dbReference>
<dbReference type="SUPFAM" id="SSF56672">
    <property type="entry name" value="DNA/RNA polymerases"/>
    <property type="match status" value="1"/>
</dbReference>
<dbReference type="GO" id="GO:0006508">
    <property type="term" value="P:proteolysis"/>
    <property type="evidence" value="ECO:0007669"/>
    <property type="project" value="InterPro"/>
</dbReference>
<proteinExistence type="predicted"/>
<dbReference type="InterPro" id="IPR021109">
    <property type="entry name" value="Peptidase_aspartic_dom_sf"/>
</dbReference>
<dbReference type="GO" id="GO:0015074">
    <property type="term" value="P:DNA integration"/>
    <property type="evidence" value="ECO:0007669"/>
    <property type="project" value="InterPro"/>
</dbReference>
<reference evidence="5" key="1">
    <citation type="submission" date="2025-08" db="UniProtKB">
        <authorList>
            <consortium name="RefSeq"/>
        </authorList>
    </citation>
    <scope>IDENTIFICATION</scope>
    <source>
        <tissue evidence="5">Whole body</tissue>
    </source>
</reference>
<evidence type="ECO:0000313" key="4">
    <source>
        <dbReference type="Proteomes" id="UP000504618"/>
    </source>
</evidence>
<dbReference type="Pfam" id="PF05380">
    <property type="entry name" value="Peptidase_A17"/>
    <property type="match status" value="1"/>
</dbReference>
<dbReference type="InterPro" id="IPR040676">
    <property type="entry name" value="DUF5641"/>
</dbReference>
<dbReference type="GO" id="GO:0071897">
    <property type="term" value="P:DNA biosynthetic process"/>
    <property type="evidence" value="ECO:0007669"/>
    <property type="project" value="UniProtKB-ARBA"/>
</dbReference>
<dbReference type="InterPro" id="IPR012337">
    <property type="entry name" value="RNaseH-like_sf"/>
</dbReference>
<feature type="domain" description="Integrase catalytic" evidence="3">
    <location>
        <begin position="1175"/>
        <end position="1367"/>
    </location>
</feature>
<dbReference type="CDD" id="cd00303">
    <property type="entry name" value="retropepsin_like"/>
    <property type="match status" value="1"/>
</dbReference>
<evidence type="ECO:0000259" key="3">
    <source>
        <dbReference type="PROSITE" id="PS50994"/>
    </source>
</evidence>
<dbReference type="GeneID" id="112452642"/>
<dbReference type="Pfam" id="PF18701">
    <property type="entry name" value="DUF5641"/>
    <property type="match status" value="1"/>
</dbReference>
<dbReference type="InterPro" id="IPR041588">
    <property type="entry name" value="Integrase_H2C2"/>
</dbReference>
<dbReference type="GO" id="GO:0004190">
    <property type="term" value="F:aspartic-type endopeptidase activity"/>
    <property type="evidence" value="ECO:0007669"/>
    <property type="project" value="InterPro"/>
</dbReference>
<keyword evidence="1" id="KW-0378">Hydrolase</keyword>
<organism evidence="4 5">
    <name type="scientific">Temnothorax curvispinosus</name>
    <dbReference type="NCBI Taxonomy" id="300111"/>
    <lineage>
        <taxon>Eukaryota</taxon>
        <taxon>Metazoa</taxon>
        <taxon>Ecdysozoa</taxon>
        <taxon>Arthropoda</taxon>
        <taxon>Hexapoda</taxon>
        <taxon>Insecta</taxon>
        <taxon>Pterygota</taxon>
        <taxon>Neoptera</taxon>
        <taxon>Endopterygota</taxon>
        <taxon>Hymenoptera</taxon>
        <taxon>Apocrita</taxon>
        <taxon>Aculeata</taxon>
        <taxon>Formicoidea</taxon>
        <taxon>Formicidae</taxon>
        <taxon>Myrmicinae</taxon>
        <taxon>Temnothorax</taxon>
    </lineage>
</organism>
<dbReference type="PANTHER" id="PTHR47331:SF1">
    <property type="entry name" value="GAG-LIKE PROTEIN"/>
    <property type="match status" value="1"/>
</dbReference>
<dbReference type="PROSITE" id="PS50994">
    <property type="entry name" value="INTEGRASE"/>
    <property type="match status" value="1"/>
</dbReference>